<dbReference type="KEGG" id="pkc:PKB_3761"/>
<reference evidence="2 3" key="2">
    <citation type="submission" date="2014-05" db="EMBL/GenBank/DDBJ databases">
        <title>Genome sequence of the 3-chlorobenzoate degrading bacterium Pseudomonas knackmussii B13 shows multiple evidence for horizontal gene transfer.</title>
        <authorList>
            <person name="Miyazaki R."/>
            <person name="Bertelli C."/>
            <person name="Falquet L."/>
            <person name="Robinson-Rechavi M."/>
            <person name="Gharib W."/>
            <person name="Roy S."/>
            <person name="Van der Meer J.R."/>
        </authorList>
    </citation>
    <scope>NUCLEOTIDE SEQUENCE [LARGE SCALE GENOMIC DNA]</scope>
    <source>
        <strain evidence="2 3">B13</strain>
    </source>
</reference>
<feature type="signal peptide" evidence="1">
    <location>
        <begin position="1"/>
        <end position="26"/>
    </location>
</feature>
<evidence type="ECO:0000313" key="2">
    <source>
        <dbReference type="EMBL" id="CDF85099.1"/>
    </source>
</evidence>
<dbReference type="eggNOG" id="ENOG5033G87">
    <property type="taxonomic scope" value="Bacteria"/>
</dbReference>
<dbReference type="PATRIC" id="fig|1301098.3.peg.3770"/>
<proteinExistence type="predicted"/>
<reference evidence="2 3" key="1">
    <citation type="submission" date="2013-03" db="EMBL/GenBank/DDBJ databases">
        <authorList>
            <person name="Linke B."/>
        </authorList>
    </citation>
    <scope>NUCLEOTIDE SEQUENCE [LARGE SCALE GENOMIC DNA]</scope>
    <source>
        <strain evidence="2 3">B13</strain>
    </source>
</reference>
<accession>A0A024HKG6</accession>
<dbReference type="EMBL" id="HG322950">
    <property type="protein sequence ID" value="CDF85099.1"/>
    <property type="molecule type" value="Genomic_DNA"/>
</dbReference>
<protein>
    <recommendedName>
        <fullName evidence="4">Phosphodiesterase</fullName>
    </recommendedName>
</protein>
<keyword evidence="3" id="KW-1185">Reference proteome</keyword>
<sequence length="110" mass="12567">MNKEHHRPMRTLLFLLTLLATPPLLADNLEIPVGAQGDSHISLPTRGESRRTVLERFGLPDVEHPAIGQPPITRWDYREFSVYFEYDHVVDAVRAHHPQNPITPSSKEPQ</sequence>
<gene>
    <name evidence="2" type="ORF">PKB_3761</name>
</gene>
<dbReference type="AlphaFoldDB" id="A0A024HKG6"/>
<dbReference type="STRING" id="1301098.PKB_3761"/>
<name>A0A024HKG6_PSEKB</name>
<dbReference type="HOGENOM" id="CLU_170271_0_0_6"/>
<evidence type="ECO:0000313" key="3">
    <source>
        <dbReference type="Proteomes" id="UP000025241"/>
    </source>
</evidence>
<feature type="chain" id="PRO_5001533409" description="Phosphodiesterase" evidence="1">
    <location>
        <begin position="27"/>
        <end position="110"/>
    </location>
</feature>
<organism evidence="2 3">
    <name type="scientific">Pseudomonas knackmussii (strain DSM 6978 / CCUG 54928 / LMG 23759 / B13)</name>
    <dbReference type="NCBI Taxonomy" id="1301098"/>
    <lineage>
        <taxon>Bacteria</taxon>
        <taxon>Pseudomonadati</taxon>
        <taxon>Pseudomonadota</taxon>
        <taxon>Gammaproteobacteria</taxon>
        <taxon>Pseudomonadales</taxon>
        <taxon>Pseudomonadaceae</taxon>
        <taxon>Pseudomonas</taxon>
    </lineage>
</organism>
<evidence type="ECO:0000256" key="1">
    <source>
        <dbReference type="SAM" id="SignalP"/>
    </source>
</evidence>
<dbReference type="Proteomes" id="UP000025241">
    <property type="component" value="Chromosome I"/>
</dbReference>
<keyword evidence="1" id="KW-0732">Signal</keyword>
<evidence type="ECO:0008006" key="4">
    <source>
        <dbReference type="Google" id="ProtNLM"/>
    </source>
</evidence>